<proteinExistence type="predicted"/>
<protein>
    <submittedName>
        <fullName evidence="1">Uncharacterized protein</fullName>
    </submittedName>
</protein>
<sequence length="18" mass="2080">MYNRHTANRSFTPASTLL</sequence>
<reference evidence="1" key="1">
    <citation type="submission" date="2014-11" db="EMBL/GenBank/DDBJ databases">
        <authorList>
            <person name="Amaro Gonzalez C."/>
        </authorList>
    </citation>
    <scope>NUCLEOTIDE SEQUENCE</scope>
</reference>
<accession>A0A0E9TDR3</accession>
<evidence type="ECO:0000313" key="1">
    <source>
        <dbReference type="EMBL" id="JAH51050.1"/>
    </source>
</evidence>
<name>A0A0E9TDR3_ANGAN</name>
<organism evidence="1">
    <name type="scientific">Anguilla anguilla</name>
    <name type="common">European freshwater eel</name>
    <name type="synonym">Muraena anguilla</name>
    <dbReference type="NCBI Taxonomy" id="7936"/>
    <lineage>
        <taxon>Eukaryota</taxon>
        <taxon>Metazoa</taxon>
        <taxon>Chordata</taxon>
        <taxon>Craniata</taxon>
        <taxon>Vertebrata</taxon>
        <taxon>Euteleostomi</taxon>
        <taxon>Actinopterygii</taxon>
        <taxon>Neopterygii</taxon>
        <taxon>Teleostei</taxon>
        <taxon>Anguilliformes</taxon>
        <taxon>Anguillidae</taxon>
        <taxon>Anguilla</taxon>
    </lineage>
</organism>
<dbReference type="EMBL" id="GBXM01057527">
    <property type="protein sequence ID" value="JAH51050.1"/>
    <property type="molecule type" value="Transcribed_RNA"/>
</dbReference>
<dbReference type="AlphaFoldDB" id="A0A0E9TDR3"/>
<reference evidence="1" key="2">
    <citation type="journal article" date="2015" name="Fish Shellfish Immunol.">
        <title>Early steps in the European eel (Anguilla anguilla)-Vibrio vulnificus interaction in the gills: Role of the RtxA13 toxin.</title>
        <authorList>
            <person name="Callol A."/>
            <person name="Pajuelo D."/>
            <person name="Ebbesson L."/>
            <person name="Teles M."/>
            <person name="MacKenzie S."/>
            <person name="Amaro C."/>
        </authorList>
    </citation>
    <scope>NUCLEOTIDE SEQUENCE</scope>
</reference>